<evidence type="ECO:0000313" key="3">
    <source>
        <dbReference type="Proteomes" id="UP000288716"/>
    </source>
</evidence>
<feature type="compositionally biased region" description="Basic residues" evidence="1">
    <location>
        <begin position="685"/>
        <end position="698"/>
    </location>
</feature>
<dbReference type="AlphaFoldDB" id="A0A443SVJ2"/>
<feature type="compositionally biased region" description="Low complexity" evidence="1">
    <location>
        <begin position="484"/>
        <end position="498"/>
    </location>
</feature>
<feature type="compositionally biased region" description="Polar residues" evidence="1">
    <location>
        <begin position="333"/>
        <end position="342"/>
    </location>
</feature>
<feature type="region of interest" description="Disordered" evidence="1">
    <location>
        <begin position="1"/>
        <end position="31"/>
    </location>
</feature>
<dbReference type="EMBL" id="NCKV01000134">
    <property type="protein sequence ID" value="RWS31542.1"/>
    <property type="molecule type" value="Genomic_DNA"/>
</dbReference>
<proteinExistence type="predicted"/>
<gene>
    <name evidence="2" type="ORF">B4U80_06905</name>
</gene>
<accession>A0A443SVJ2</accession>
<sequence length="922" mass="102380">MQRMDKKGETCAVSGGSRAKKNSDVTAKDAEKEAVCEYSRKQCNRSDSAGGVHHASFAIVNKAKSNRTASPNVMLTSNANKSNEVSFMQESSDFQWCLEEEEYQRSLISSKNTPRNHVNGANNYEVISRNIDANLAEIDMETFKSEDIHAILTLPTIISRESVPVQQQGGEEFASVSDSLLQEIESYYNSQVSCESFGDLSKNEPLFSPRKERDIKNGQSSSHCNRVTDLSVDSLDMSLEENTNEVVMRCVEQDKTKYTIAFEESLSSLTFTDSNGDDERKTNEIGGPRSLIRLFIRNRVSPTTSAETSASISFESHSQESGAGGSASSTSTPTKGYTNSIGLQAIEETNNNRRLDNRNDVTTKRDNEDDNVFEDSLIMDEASTLLPPQKCAFNRLKASPIKEEDEPLTDSSRADVTMRSDTETDVPTVYQKDECRMHLNDTSKTHHSTTENRNIHRQQDRTNRHSFDGFVGCNANRNVRIGYSKESSSSSGYGSSRHGSTEWLRKNYGSPVKNRSDSNASFTTMRTASTQVPVHIQDKQVQTSLSASKSMDFVLKEKADPITEERTSNKKPFYVCYPNYSLPDLSFLGDLASKSSAKGSKVILSPTKFKLPIREAASSRMRTPVTNKGVRPKSCTDYENLTKQSFSHIKDWDSLKVLLPNEFKALIERIKGVNDDRSSLSTRHPGVRFRSTQKRAPRKPTVTANSEETAEKNCGCTKNKRHSLQEPFDAEVPQCPVTACVSGITLTATPQAVKEATVDELSEMISMDMTPKEVTNIIGGHSNKLLSPTLVCEPICEQNEDCSTCSTFRELREHWEAIATSPGNAPKYSVLSTAPVNRSPDRKENKFDRKLENSQAAVRSKPKIPEKPLHCIKKPPQQSGSRPALRPSTLNTQNFKSMIPVAKGSKSPPAKWSPTTLSHQSN</sequence>
<feature type="compositionally biased region" description="Basic and acidic residues" evidence="1">
    <location>
        <begin position="839"/>
        <end position="852"/>
    </location>
</feature>
<feature type="region of interest" description="Disordered" evidence="1">
    <location>
        <begin position="676"/>
        <end position="706"/>
    </location>
</feature>
<feature type="compositionally biased region" description="Basic and acidic residues" evidence="1">
    <location>
        <begin position="21"/>
        <end position="31"/>
    </location>
</feature>
<feature type="region of interest" description="Disordered" evidence="1">
    <location>
        <begin position="822"/>
        <end position="922"/>
    </location>
</feature>
<evidence type="ECO:0000313" key="2">
    <source>
        <dbReference type="EMBL" id="RWS31542.1"/>
    </source>
</evidence>
<feature type="region of interest" description="Disordered" evidence="1">
    <location>
        <begin position="402"/>
        <end position="425"/>
    </location>
</feature>
<keyword evidence="3" id="KW-1185">Reference proteome</keyword>
<dbReference type="VEuPathDB" id="VectorBase:LDEU000499"/>
<feature type="compositionally biased region" description="Basic and acidic residues" evidence="1">
    <location>
        <begin position="412"/>
        <end position="422"/>
    </location>
</feature>
<dbReference type="OrthoDB" id="9884296at2759"/>
<feature type="compositionally biased region" description="Polar residues" evidence="1">
    <location>
        <begin position="305"/>
        <end position="320"/>
    </location>
</feature>
<dbReference type="Proteomes" id="UP000288716">
    <property type="component" value="Unassembled WGS sequence"/>
</dbReference>
<feature type="compositionally biased region" description="Polar residues" evidence="1">
    <location>
        <begin position="913"/>
        <end position="922"/>
    </location>
</feature>
<evidence type="ECO:0000256" key="1">
    <source>
        <dbReference type="SAM" id="MobiDB-lite"/>
    </source>
</evidence>
<name>A0A443SVJ2_9ACAR</name>
<comment type="caution">
    <text evidence="2">The sequence shown here is derived from an EMBL/GenBank/DDBJ whole genome shotgun (WGS) entry which is preliminary data.</text>
</comment>
<dbReference type="STRING" id="299467.A0A443SVJ2"/>
<protein>
    <submittedName>
        <fullName evidence="2">Uncharacterized protein</fullName>
    </submittedName>
</protein>
<feature type="region of interest" description="Disordered" evidence="1">
    <location>
        <begin position="305"/>
        <end position="368"/>
    </location>
</feature>
<reference evidence="2 3" key="1">
    <citation type="journal article" date="2018" name="Gigascience">
        <title>Genomes of trombidid mites reveal novel predicted allergens and laterally-transferred genes associated with secondary metabolism.</title>
        <authorList>
            <person name="Dong X."/>
            <person name="Chaisiri K."/>
            <person name="Xia D."/>
            <person name="Armstrong S.D."/>
            <person name="Fang Y."/>
            <person name="Donnelly M.J."/>
            <person name="Kadowaki T."/>
            <person name="McGarry J.W."/>
            <person name="Darby A.C."/>
            <person name="Makepeace B.L."/>
        </authorList>
    </citation>
    <scope>NUCLEOTIDE SEQUENCE [LARGE SCALE GENOMIC DNA]</scope>
    <source>
        <strain evidence="2">UoL-UT</strain>
    </source>
</reference>
<feature type="region of interest" description="Disordered" evidence="1">
    <location>
        <begin position="484"/>
        <end position="519"/>
    </location>
</feature>
<feature type="compositionally biased region" description="Basic and acidic residues" evidence="1">
    <location>
        <begin position="350"/>
        <end position="367"/>
    </location>
</feature>
<organism evidence="2 3">
    <name type="scientific">Leptotrombidium deliense</name>
    <dbReference type="NCBI Taxonomy" id="299467"/>
    <lineage>
        <taxon>Eukaryota</taxon>
        <taxon>Metazoa</taxon>
        <taxon>Ecdysozoa</taxon>
        <taxon>Arthropoda</taxon>
        <taxon>Chelicerata</taxon>
        <taxon>Arachnida</taxon>
        <taxon>Acari</taxon>
        <taxon>Acariformes</taxon>
        <taxon>Trombidiformes</taxon>
        <taxon>Prostigmata</taxon>
        <taxon>Anystina</taxon>
        <taxon>Parasitengona</taxon>
        <taxon>Trombiculoidea</taxon>
        <taxon>Trombiculidae</taxon>
        <taxon>Leptotrombidium</taxon>
    </lineage>
</organism>